<evidence type="ECO:0000259" key="3">
    <source>
        <dbReference type="PROSITE" id="PS51782"/>
    </source>
</evidence>
<dbReference type="InterPro" id="IPR029052">
    <property type="entry name" value="Metallo-depent_PP-like"/>
</dbReference>
<gene>
    <name evidence="4" type="ordered locus">Ilyop_0035</name>
</gene>
<dbReference type="PANTHER" id="PTHR11575">
    <property type="entry name" value="5'-NUCLEOTIDASE-RELATED"/>
    <property type="match status" value="1"/>
</dbReference>
<evidence type="ECO:0000256" key="1">
    <source>
        <dbReference type="ARBA" id="ARBA00022729"/>
    </source>
</evidence>
<dbReference type="GO" id="GO:0000166">
    <property type="term" value="F:nucleotide binding"/>
    <property type="evidence" value="ECO:0007669"/>
    <property type="project" value="UniProtKB-KW"/>
</dbReference>
<dbReference type="GO" id="GO:0009166">
    <property type="term" value="P:nucleotide catabolic process"/>
    <property type="evidence" value="ECO:0007669"/>
    <property type="project" value="InterPro"/>
</dbReference>
<name>E3H666_ILYPC</name>
<evidence type="ECO:0000313" key="4">
    <source>
        <dbReference type="EMBL" id="ADO81825.1"/>
    </source>
</evidence>
<dbReference type="SUPFAM" id="SSF54106">
    <property type="entry name" value="LysM domain"/>
    <property type="match status" value="1"/>
</dbReference>
<dbReference type="PROSITE" id="PS51257">
    <property type="entry name" value="PROKAR_LIPOPROTEIN"/>
    <property type="match status" value="1"/>
</dbReference>
<dbReference type="AlphaFoldDB" id="E3H666"/>
<dbReference type="SUPFAM" id="SSF55816">
    <property type="entry name" value="5'-nucleotidase (syn. UDP-sugar hydrolase), C-terminal domain"/>
    <property type="match status" value="1"/>
</dbReference>
<dbReference type="Pfam" id="PF00149">
    <property type="entry name" value="Metallophos"/>
    <property type="match status" value="1"/>
</dbReference>
<feature type="chain" id="PRO_5005127789" evidence="2">
    <location>
        <begin position="24"/>
        <end position="599"/>
    </location>
</feature>
<dbReference type="SUPFAM" id="SSF56300">
    <property type="entry name" value="Metallo-dependent phosphatases"/>
    <property type="match status" value="1"/>
</dbReference>
<dbReference type="GO" id="GO:0016787">
    <property type="term" value="F:hydrolase activity"/>
    <property type="evidence" value="ECO:0007669"/>
    <property type="project" value="UniProtKB-KW"/>
</dbReference>
<dbReference type="Pfam" id="PF01476">
    <property type="entry name" value="LysM"/>
    <property type="match status" value="1"/>
</dbReference>
<organism evidence="4 5">
    <name type="scientific">Ilyobacter polytropus (strain ATCC 51220 / DSM 2926 / LMG 16218 / CuHBu1)</name>
    <dbReference type="NCBI Taxonomy" id="572544"/>
    <lineage>
        <taxon>Bacteria</taxon>
        <taxon>Fusobacteriati</taxon>
        <taxon>Fusobacteriota</taxon>
        <taxon>Fusobacteriia</taxon>
        <taxon>Fusobacteriales</taxon>
        <taxon>Fusobacteriaceae</taxon>
        <taxon>Ilyobacter</taxon>
    </lineage>
</organism>
<dbReference type="EMBL" id="CP002281">
    <property type="protein sequence ID" value="ADO81825.1"/>
    <property type="molecule type" value="Genomic_DNA"/>
</dbReference>
<dbReference type="Pfam" id="PF02872">
    <property type="entry name" value="5_nucleotid_C"/>
    <property type="match status" value="1"/>
</dbReference>
<dbReference type="STRING" id="572544.Ilyop_0035"/>
<comment type="similarity">
    <text evidence="2">Belongs to the 5'-nucleotidase family.</text>
</comment>
<accession>E3H666</accession>
<dbReference type="PROSITE" id="PS51782">
    <property type="entry name" value="LYSM"/>
    <property type="match status" value="1"/>
</dbReference>
<dbReference type="Gene3D" id="3.60.21.10">
    <property type="match status" value="1"/>
</dbReference>
<dbReference type="KEGG" id="ipo:Ilyop_0035"/>
<keyword evidence="5" id="KW-1185">Reference proteome</keyword>
<keyword evidence="2" id="KW-0547">Nucleotide-binding</keyword>
<proteinExistence type="inferred from homology"/>
<protein>
    <submittedName>
        <fullName evidence="4">5'-Nucleotidase domain protein</fullName>
    </submittedName>
</protein>
<sequence length="599" mass="65291">MKRKFYMLSGTALLLALTACSNGDIKEDTELSIKKPKDFKLVVAHINDTHGRVEEGKYDGMGFPRISTVLKDLRKENDNVLFLDAGDTIHGTTFATLSEGESVVEILNYMKLDASTPGNHDFNYGKDRLKEIEKLADYEILGANVVTENGGKFIEPYIIKDMNGVSIGVFGIATPETAYKTNPKNVDGIKFGDPVEYSKKSVQELKSKGADFIIALTHLGMDESTKDGLKSTDIAKSVEGIDLIIDGHSHTTLEDGMVVNKTTIVQTGEYDKNMGIVHIKVENGVTTINPRLISKEEALGKTIEREIAMEITEKLKVNEDYLIKDGDTLSEISYSTKVPVADLASINEISNVDLIYKGNTIMVPVEKNVTKTVTQVEKVKVGGIEKDPQLVKLIDSIKGEQKKITQVKIGETPVSLNGERKFVRTGETNLANMITEAMLWKTGADIALTNGGGIRASIPAGEITVGDIISVLPFGNYVVTKEMTGSEVIEALEHGISDYPATKGAFPQIAGMKVQFDPSKAPGERLVSVTMNNGEELLPDSVYLVATNDFIAAGGDDYKMFKGKAEAGNFEGLDEILMDYIKAKGITERGKDNRISVNK</sequence>
<dbReference type="HOGENOM" id="CLU_005854_7_3_0"/>
<dbReference type="RefSeq" id="WP_013386497.1">
    <property type="nucleotide sequence ID" value="NC_014632.1"/>
</dbReference>
<dbReference type="PANTHER" id="PTHR11575:SF24">
    <property type="entry name" value="5'-NUCLEOTIDASE"/>
    <property type="match status" value="1"/>
</dbReference>
<dbReference type="InterPro" id="IPR036779">
    <property type="entry name" value="LysM_dom_sf"/>
</dbReference>
<dbReference type="Proteomes" id="UP000006875">
    <property type="component" value="Chromosome"/>
</dbReference>
<dbReference type="PRINTS" id="PR01607">
    <property type="entry name" value="APYRASEFAMLY"/>
</dbReference>
<feature type="signal peptide" evidence="2">
    <location>
        <begin position="1"/>
        <end position="23"/>
    </location>
</feature>
<dbReference type="InterPro" id="IPR006179">
    <property type="entry name" value="5_nucleotidase/apyrase"/>
</dbReference>
<dbReference type="SMART" id="SM00257">
    <property type="entry name" value="LysM"/>
    <property type="match status" value="1"/>
</dbReference>
<evidence type="ECO:0000256" key="2">
    <source>
        <dbReference type="RuleBase" id="RU362119"/>
    </source>
</evidence>
<dbReference type="CDD" id="cd00845">
    <property type="entry name" value="MPP_UshA_N_like"/>
    <property type="match status" value="1"/>
</dbReference>
<reference evidence="4 5" key="1">
    <citation type="journal article" date="2010" name="Stand. Genomic Sci.">
        <title>Complete genome sequence of Ilyobacter polytropus type strain (CuHbu1).</title>
        <authorList>
            <person name="Sikorski J."/>
            <person name="Chertkov O."/>
            <person name="Lapidus A."/>
            <person name="Nolan M."/>
            <person name="Lucas S."/>
            <person name="Del Rio T.G."/>
            <person name="Tice H."/>
            <person name="Cheng J.F."/>
            <person name="Tapia R."/>
            <person name="Han C."/>
            <person name="Goodwin L."/>
            <person name="Pitluck S."/>
            <person name="Liolios K."/>
            <person name="Ivanova N."/>
            <person name="Mavromatis K."/>
            <person name="Mikhailova N."/>
            <person name="Pati A."/>
            <person name="Chen A."/>
            <person name="Palaniappan K."/>
            <person name="Land M."/>
            <person name="Hauser L."/>
            <person name="Chang Y.J."/>
            <person name="Jeffries C.D."/>
            <person name="Brambilla E."/>
            <person name="Yasawong M."/>
            <person name="Rohde M."/>
            <person name="Pukall R."/>
            <person name="Spring S."/>
            <person name="Goker M."/>
            <person name="Woyke T."/>
            <person name="Bristow J."/>
            <person name="Eisen J.A."/>
            <person name="Markowitz V."/>
            <person name="Hugenholtz P."/>
            <person name="Kyrpides N.C."/>
            <person name="Klenk H.P."/>
        </authorList>
    </citation>
    <scope>NUCLEOTIDE SEQUENCE [LARGE SCALE GENOMIC DNA]</scope>
    <source>
        <strain evidence="5">ATCC 51220 / DSM 2926 / LMG 16218 / CuHBu1</strain>
    </source>
</reference>
<dbReference type="InterPro" id="IPR018392">
    <property type="entry name" value="LysM"/>
</dbReference>
<feature type="domain" description="LysM" evidence="3">
    <location>
        <begin position="319"/>
        <end position="363"/>
    </location>
</feature>
<keyword evidence="2" id="KW-0378">Hydrolase</keyword>
<dbReference type="Gene3D" id="3.10.350.10">
    <property type="entry name" value="LysM domain"/>
    <property type="match status" value="1"/>
</dbReference>
<evidence type="ECO:0000313" key="5">
    <source>
        <dbReference type="Proteomes" id="UP000006875"/>
    </source>
</evidence>
<dbReference type="InterPro" id="IPR036907">
    <property type="entry name" value="5'-Nucleotdase_C_sf"/>
</dbReference>
<dbReference type="eggNOG" id="COG0737">
    <property type="taxonomic scope" value="Bacteria"/>
</dbReference>
<dbReference type="InterPro" id="IPR004843">
    <property type="entry name" value="Calcineurin-like_PHP"/>
</dbReference>
<dbReference type="InterPro" id="IPR008334">
    <property type="entry name" value="5'-Nucleotdase_C"/>
</dbReference>
<keyword evidence="1 2" id="KW-0732">Signal</keyword>
<dbReference type="Gene3D" id="3.90.780.10">
    <property type="entry name" value="5'-Nucleotidase, C-terminal domain"/>
    <property type="match status" value="1"/>
</dbReference>